<dbReference type="STRING" id="658196.A0A397T8Q0"/>
<keyword evidence="2" id="KW-1185">Reference proteome</keyword>
<protein>
    <submittedName>
        <fullName evidence="1">Uncharacterized protein</fullName>
    </submittedName>
</protein>
<dbReference type="OrthoDB" id="2430720at2759"/>
<dbReference type="EMBL" id="QKYT01000118">
    <property type="protein sequence ID" value="RIA92735.1"/>
    <property type="molecule type" value="Genomic_DNA"/>
</dbReference>
<evidence type="ECO:0000313" key="2">
    <source>
        <dbReference type="Proteomes" id="UP000265703"/>
    </source>
</evidence>
<evidence type="ECO:0000313" key="1">
    <source>
        <dbReference type="EMBL" id="RIA92735.1"/>
    </source>
</evidence>
<accession>A0A397T8Q0</accession>
<gene>
    <name evidence="1" type="ORF">C1645_820239</name>
</gene>
<comment type="caution">
    <text evidence="1">The sequence shown here is derived from an EMBL/GenBank/DDBJ whole genome shotgun (WGS) entry which is preliminary data.</text>
</comment>
<sequence length="89" mass="10336">MEYGINSIEDNANKPILAALEDLDNTFFNKHLYSKDEEESKYGIEEHIYGNTDRAPKNMNHIEVNYNIAYDVLAFLKNYSDVYDIPSPE</sequence>
<reference evidence="1 2" key="1">
    <citation type="submission" date="2018-06" db="EMBL/GenBank/DDBJ databases">
        <title>Comparative genomics reveals the genomic features of Rhizophagus irregularis, R. cerebriforme, R. diaphanum and Gigaspora rosea, and their symbiotic lifestyle signature.</title>
        <authorList>
            <person name="Morin E."/>
            <person name="San Clemente H."/>
            <person name="Chen E.C.H."/>
            <person name="De La Providencia I."/>
            <person name="Hainaut M."/>
            <person name="Kuo A."/>
            <person name="Kohler A."/>
            <person name="Murat C."/>
            <person name="Tang N."/>
            <person name="Roy S."/>
            <person name="Loubradou J."/>
            <person name="Henrissat B."/>
            <person name="Grigoriev I.V."/>
            <person name="Corradi N."/>
            <person name="Roux C."/>
            <person name="Martin F.M."/>
        </authorList>
    </citation>
    <scope>NUCLEOTIDE SEQUENCE [LARGE SCALE GENOMIC DNA]</scope>
    <source>
        <strain evidence="1 2">DAOM 227022</strain>
    </source>
</reference>
<name>A0A397T8Q0_9GLOM</name>
<dbReference type="Proteomes" id="UP000265703">
    <property type="component" value="Unassembled WGS sequence"/>
</dbReference>
<organism evidence="1 2">
    <name type="scientific">Glomus cerebriforme</name>
    <dbReference type="NCBI Taxonomy" id="658196"/>
    <lineage>
        <taxon>Eukaryota</taxon>
        <taxon>Fungi</taxon>
        <taxon>Fungi incertae sedis</taxon>
        <taxon>Mucoromycota</taxon>
        <taxon>Glomeromycotina</taxon>
        <taxon>Glomeromycetes</taxon>
        <taxon>Glomerales</taxon>
        <taxon>Glomeraceae</taxon>
        <taxon>Glomus</taxon>
    </lineage>
</organism>
<proteinExistence type="predicted"/>
<dbReference type="AlphaFoldDB" id="A0A397T8Q0"/>